<evidence type="ECO:0000256" key="1">
    <source>
        <dbReference type="SAM" id="MobiDB-lite"/>
    </source>
</evidence>
<proteinExistence type="predicted"/>
<dbReference type="Proteomes" id="UP001268089">
    <property type="component" value="Unassembled WGS sequence"/>
</dbReference>
<name>A0ABU1ZKS4_9BURK</name>
<evidence type="ECO:0000313" key="3">
    <source>
        <dbReference type="Proteomes" id="UP001268089"/>
    </source>
</evidence>
<accession>A0ABU1ZKS4</accession>
<keyword evidence="3" id="KW-1185">Reference proteome</keyword>
<organism evidence="2 3">
    <name type="scientific">Rhodoferax saidenbachensis</name>
    <dbReference type="NCBI Taxonomy" id="1484693"/>
    <lineage>
        <taxon>Bacteria</taxon>
        <taxon>Pseudomonadati</taxon>
        <taxon>Pseudomonadota</taxon>
        <taxon>Betaproteobacteria</taxon>
        <taxon>Burkholderiales</taxon>
        <taxon>Comamonadaceae</taxon>
        <taxon>Rhodoferax</taxon>
    </lineage>
</organism>
<reference evidence="2 3" key="1">
    <citation type="submission" date="2023-07" db="EMBL/GenBank/DDBJ databases">
        <title>Sorghum-associated microbial communities from plants grown in Nebraska, USA.</title>
        <authorList>
            <person name="Schachtman D."/>
        </authorList>
    </citation>
    <scope>NUCLEOTIDE SEQUENCE [LARGE SCALE GENOMIC DNA]</scope>
    <source>
        <strain evidence="2 3">BE308</strain>
    </source>
</reference>
<dbReference type="RefSeq" id="WP_310340833.1">
    <property type="nucleotide sequence ID" value="NZ_JAVDXO010000002.1"/>
</dbReference>
<gene>
    <name evidence="2" type="ORF">J2X15_001428</name>
</gene>
<protein>
    <submittedName>
        <fullName evidence="2">Uncharacterized protein</fullName>
    </submittedName>
</protein>
<feature type="region of interest" description="Disordered" evidence="1">
    <location>
        <begin position="93"/>
        <end position="113"/>
    </location>
</feature>
<dbReference type="EMBL" id="JAVDXO010000002">
    <property type="protein sequence ID" value="MDR7306150.1"/>
    <property type="molecule type" value="Genomic_DNA"/>
</dbReference>
<comment type="caution">
    <text evidence="2">The sequence shown here is derived from an EMBL/GenBank/DDBJ whole genome shotgun (WGS) entry which is preliminary data.</text>
</comment>
<sequence>MEPRARDQPNGGHRAQKGLAGFDFTRIGHSGAVLTRQDAVWRSAGTEAEGTQWDCLRDNVSGLWWEAKTNEATAGAPGAKHLRHVSFTANALGPAHGYRTQTLDQHQQGRRHD</sequence>
<evidence type="ECO:0000313" key="2">
    <source>
        <dbReference type="EMBL" id="MDR7306150.1"/>
    </source>
</evidence>